<name>A0A0E9UHN9_ANGAN</name>
<dbReference type="AlphaFoldDB" id="A0A0E9UHN9"/>
<dbReference type="EMBL" id="GBXM01043213">
    <property type="protein sequence ID" value="JAH65364.1"/>
    <property type="molecule type" value="Transcribed_RNA"/>
</dbReference>
<evidence type="ECO:0000313" key="1">
    <source>
        <dbReference type="EMBL" id="JAH65364.1"/>
    </source>
</evidence>
<accession>A0A0E9UHN9</accession>
<sequence length="34" mass="3905">MGCLLLTHGHYRLCLPDVLQMCVPHVWMELGKPL</sequence>
<reference evidence="1" key="2">
    <citation type="journal article" date="2015" name="Fish Shellfish Immunol.">
        <title>Early steps in the European eel (Anguilla anguilla)-Vibrio vulnificus interaction in the gills: Role of the RtxA13 toxin.</title>
        <authorList>
            <person name="Callol A."/>
            <person name="Pajuelo D."/>
            <person name="Ebbesson L."/>
            <person name="Teles M."/>
            <person name="MacKenzie S."/>
            <person name="Amaro C."/>
        </authorList>
    </citation>
    <scope>NUCLEOTIDE SEQUENCE</scope>
</reference>
<organism evidence="1">
    <name type="scientific">Anguilla anguilla</name>
    <name type="common">European freshwater eel</name>
    <name type="synonym">Muraena anguilla</name>
    <dbReference type="NCBI Taxonomy" id="7936"/>
    <lineage>
        <taxon>Eukaryota</taxon>
        <taxon>Metazoa</taxon>
        <taxon>Chordata</taxon>
        <taxon>Craniata</taxon>
        <taxon>Vertebrata</taxon>
        <taxon>Euteleostomi</taxon>
        <taxon>Actinopterygii</taxon>
        <taxon>Neopterygii</taxon>
        <taxon>Teleostei</taxon>
        <taxon>Anguilliformes</taxon>
        <taxon>Anguillidae</taxon>
        <taxon>Anguilla</taxon>
    </lineage>
</organism>
<reference evidence="1" key="1">
    <citation type="submission" date="2014-11" db="EMBL/GenBank/DDBJ databases">
        <authorList>
            <person name="Amaro Gonzalez C."/>
        </authorList>
    </citation>
    <scope>NUCLEOTIDE SEQUENCE</scope>
</reference>
<proteinExistence type="predicted"/>
<protein>
    <submittedName>
        <fullName evidence="1">Uncharacterized protein</fullName>
    </submittedName>
</protein>